<sequence>MNVHAEYILDENSNTRSVIIPYSEWREIVEELEELDDIKAYDQARHEANIEVIDFEQAVTDIKTGKIV</sequence>
<evidence type="ECO:0000313" key="2">
    <source>
        <dbReference type="Proteomes" id="UP000548632"/>
    </source>
</evidence>
<protein>
    <recommendedName>
        <fullName evidence="3">Prevent-host-death family protein</fullName>
    </recommendedName>
</protein>
<dbReference type="Pfam" id="PF18506">
    <property type="entry name" value="RelB-like"/>
    <property type="match status" value="1"/>
</dbReference>
<dbReference type="InterPro" id="IPR049537">
    <property type="entry name" value="RelB-like"/>
</dbReference>
<organism evidence="1 2">
    <name type="scientific">Thiospirillum jenense</name>
    <dbReference type="NCBI Taxonomy" id="1653858"/>
    <lineage>
        <taxon>Bacteria</taxon>
        <taxon>Pseudomonadati</taxon>
        <taxon>Pseudomonadota</taxon>
        <taxon>Gammaproteobacteria</taxon>
        <taxon>Chromatiales</taxon>
        <taxon>Chromatiaceae</taxon>
        <taxon>Thiospirillum</taxon>
    </lineage>
</organism>
<name>A0A839HIL3_9GAMM</name>
<keyword evidence="2" id="KW-1185">Reference proteome</keyword>
<evidence type="ECO:0000313" key="1">
    <source>
        <dbReference type="EMBL" id="MBB1125912.1"/>
    </source>
</evidence>
<dbReference type="EMBL" id="JABVCQ010000011">
    <property type="protein sequence ID" value="MBB1125912.1"/>
    <property type="molecule type" value="Genomic_DNA"/>
</dbReference>
<proteinExistence type="predicted"/>
<dbReference type="AlphaFoldDB" id="A0A839HIL3"/>
<gene>
    <name evidence="1" type="ORF">HUK38_06660</name>
</gene>
<evidence type="ECO:0008006" key="3">
    <source>
        <dbReference type="Google" id="ProtNLM"/>
    </source>
</evidence>
<dbReference type="RefSeq" id="WP_182583539.1">
    <property type="nucleotide sequence ID" value="NZ_JABVCQ010000011.1"/>
</dbReference>
<accession>A0A839HIL3</accession>
<dbReference type="Proteomes" id="UP000548632">
    <property type="component" value="Unassembled WGS sequence"/>
</dbReference>
<reference evidence="1 2" key="1">
    <citation type="journal article" date="2020" name="Arch. Microbiol.">
        <title>The genome sequence of the giant phototrophic gammaproteobacterium Thiospirillum jenense gives insight into its physiological properties and phylogenetic relationships.</title>
        <authorList>
            <person name="Imhoff J.F."/>
            <person name="Meyer T.E."/>
            <person name="Kyndt J.A."/>
        </authorList>
    </citation>
    <scope>NUCLEOTIDE SEQUENCE [LARGE SCALE GENOMIC DNA]</scope>
    <source>
        <strain evidence="1 2">DSM 216</strain>
    </source>
</reference>
<comment type="caution">
    <text evidence="1">The sequence shown here is derived from an EMBL/GenBank/DDBJ whole genome shotgun (WGS) entry which is preliminary data.</text>
</comment>